<reference evidence="1 2" key="1">
    <citation type="journal article" date="2021" name="Elife">
        <title>Chloroplast acquisition without the gene transfer in kleptoplastic sea slugs, Plakobranchus ocellatus.</title>
        <authorList>
            <person name="Maeda T."/>
            <person name="Takahashi S."/>
            <person name="Yoshida T."/>
            <person name="Shimamura S."/>
            <person name="Takaki Y."/>
            <person name="Nagai Y."/>
            <person name="Toyoda A."/>
            <person name="Suzuki Y."/>
            <person name="Arimoto A."/>
            <person name="Ishii H."/>
            <person name="Satoh N."/>
            <person name="Nishiyama T."/>
            <person name="Hasebe M."/>
            <person name="Maruyama T."/>
            <person name="Minagawa J."/>
            <person name="Obokata J."/>
            <person name="Shigenobu S."/>
        </authorList>
    </citation>
    <scope>NUCLEOTIDE SEQUENCE [LARGE SCALE GENOMIC DNA]</scope>
</reference>
<keyword evidence="2" id="KW-1185">Reference proteome</keyword>
<proteinExistence type="predicted"/>
<dbReference type="EMBL" id="BLXT01007695">
    <property type="protein sequence ID" value="GFO41483.1"/>
    <property type="molecule type" value="Genomic_DNA"/>
</dbReference>
<protein>
    <submittedName>
        <fullName evidence="1">Uncharacterized protein</fullName>
    </submittedName>
</protein>
<gene>
    <name evidence="1" type="ORF">PoB_006798800</name>
</gene>
<organism evidence="1 2">
    <name type="scientific">Plakobranchus ocellatus</name>
    <dbReference type="NCBI Taxonomy" id="259542"/>
    <lineage>
        <taxon>Eukaryota</taxon>
        <taxon>Metazoa</taxon>
        <taxon>Spiralia</taxon>
        <taxon>Lophotrochozoa</taxon>
        <taxon>Mollusca</taxon>
        <taxon>Gastropoda</taxon>
        <taxon>Heterobranchia</taxon>
        <taxon>Euthyneura</taxon>
        <taxon>Panpulmonata</taxon>
        <taxon>Sacoglossa</taxon>
        <taxon>Placobranchoidea</taxon>
        <taxon>Plakobranchidae</taxon>
        <taxon>Plakobranchus</taxon>
    </lineage>
</organism>
<dbReference type="Proteomes" id="UP000735302">
    <property type="component" value="Unassembled WGS sequence"/>
</dbReference>
<sequence>MGKGHNTEVVEVAWNILLKDKCGELALGTFWSALVHEKKCRPMGKDENNFMTVTERKSNSRWDGSGQQQWREELQLIKQQLANDRWNGPRAARMEKALRNLWISYLSFVVRTMAERKSNRAGAMGWIRTARMDTGIAYCQNRIGWLMDRRKVADPSTRDDQPN</sequence>
<name>A0AAV4DBR5_9GAST</name>
<evidence type="ECO:0000313" key="1">
    <source>
        <dbReference type="EMBL" id="GFO41483.1"/>
    </source>
</evidence>
<accession>A0AAV4DBR5</accession>
<comment type="caution">
    <text evidence="1">The sequence shown here is derived from an EMBL/GenBank/DDBJ whole genome shotgun (WGS) entry which is preliminary data.</text>
</comment>
<dbReference type="AlphaFoldDB" id="A0AAV4DBR5"/>
<evidence type="ECO:0000313" key="2">
    <source>
        <dbReference type="Proteomes" id="UP000735302"/>
    </source>
</evidence>